<evidence type="ECO:0000313" key="1">
    <source>
        <dbReference type="EMBL" id="KAG2171837.1"/>
    </source>
</evidence>
<organism evidence="1 2">
    <name type="scientific">Mortierella isabellina</name>
    <name type="common">Filamentous fungus</name>
    <name type="synonym">Umbelopsis isabellina</name>
    <dbReference type="NCBI Taxonomy" id="91625"/>
    <lineage>
        <taxon>Eukaryota</taxon>
        <taxon>Fungi</taxon>
        <taxon>Fungi incertae sedis</taxon>
        <taxon>Mucoromycota</taxon>
        <taxon>Mucoromycotina</taxon>
        <taxon>Umbelopsidomycetes</taxon>
        <taxon>Umbelopsidales</taxon>
        <taxon>Umbelopsidaceae</taxon>
        <taxon>Umbelopsis</taxon>
    </lineage>
</organism>
<keyword evidence="2" id="KW-1185">Reference proteome</keyword>
<proteinExistence type="predicted"/>
<dbReference type="EMBL" id="JAEPQZ010000019">
    <property type="protein sequence ID" value="KAG2171837.1"/>
    <property type="molecule type" value="Genomic_DNA"/>
</dbReference>
<dbReference type="OrthoDB" id="2278014at2759"/>
<gene>
    <name evidence="1" type="ORF">INT43_008217</name>
</gene>
<sequence length="108" mass="11983">MALVEYLASAKATTVNPDLSVTRVLPKIVNIQYSTLITIIMRSFEALIEKHVEKHVGTNFKPKTLRYLFTEFPNQPGSTRAPRSALAYAMSVLIPIAPLPIITTEAKN</sequence>
<protein>
    <submittedName>
        <fullName evidence="1">Uncharacterized protein</fullName>
    </submittedName>
</protein>
<dbReference type="Proteomes" id="UP000654370">
    <property type="component" value="Unassembled WGS sequence"/>
</dbReference>
<evidence type="ECO:0000313" key="2">
    <source>
        <dbReference type="Proteomes" id="UP000654370"/>
    </source>
</evidence>
<dbReference type="AlphaFoldDB" id="A0A8H7PDC1"/>
<name>A0A8H7PDC1_MORIS</name>
<reference evidence="1" key="1">
    <citation type="submission" date="2020-12" db="EMBL/GenBank/DDBJ databases">
        <title>Metabolic potential, ecology and presence of endohyphal bacteria is reflected in genomic diversity of Mucoromycotina.</title>
        <authorList>
            <person name="Muszewska A."/>
            <person name="Okrasinska A."/>
            <person name="Steczkiewicz K."/>
            <person name="Drgas O."/>
            <person name="Orlowska M."/>
            <person name="Perlinska-Lenart U."/>
            <person name="Aleksandrzak-Piekarczyk T."/>
            <person name="Szatraj K."/>
            <person name="Zielenkiewicz U."/>
            <person name="Pilsyk S."/>
            <person name="Malc E."/>
            <person name="Mieczkowski P."/>
            <person name="Kruszewska J.S."/>
            <person name="Biernat P."/>
            <person name="Pawlowska J."/>
        </authorList>
    </citation>
    <scope>NUCLEOTIDE SEQUENCE</scope>
    <source>
        <strain evidence="1">WA0000067209</strain>
    </source>
</reference>
<accession>A0A8H7PDC1</accession>
<comment type="caution">
    <text evidence="1">The sequence shown here is derived from an EMBL/GenBank/DDBJ whole genome shotgun (WGS) entry which is preliminary data.</text>
</comment>